<dbReference type="GO" id="GO:0005634">
    <property type="term" value="C:nucleus"/>
    <property type="evidence" value="ECO:0007669"/>
    <property type="project" value="UniProtKB-ARBA"/>
</dbReference>
<dbReference type="EMBL" id="MCGO01000062">
    <property type="protein sequence ID" value="ORY34477.1"/>
    <property type="molecule type" value="Genomic_DNA"/>
</dbReference>
<gene>
    <name evidence="2" type="ORF">BCR33DRAFT_743418</name>
</gene>
<dbReference type="AlphaFoldDB" id="A0A1Y2BIU4"/>
<evidence type="ECO:0000259" key="1">
    <source>
        <dbReference type="PROSITE" id="PS50994"/>
    </source>
</evidence>
<dbReference type="GO" id="GO:0015074">
    <property type="term" value="P:DNA integration"/>
    <property type="evidence" value="ECO:0007669"/>
    <property type="project" value="InterPro"/>
</dbReference>
<evidence type="ECO:0000313" key="3">
    <source>
        <dbReference type="Proteomes" id="UP000193642"/>
    </source>
</evidence>
<protein>
    <recommendedName>
        <fullName evidence="1">Integrase catalytic domain-containing protein</fullName>
    </recommendedName>
</protein>
<dbReference type="SUPFAM" id="SSF53098">
    <property type="entry name" value="Ribonuclease H-like"/>
    <property type="match status" value="1"/>
</dbReference>
<dbReference type="GO" id="GO:0003676">
    <property type="term" value="F:nucleic acid binding"/>
    <property type="evidence" value="ECO:0007669"/>
    <property type="project" value="InterPro"/>
</dbReference>
<accession>A0A1Y2BIU4</accession>
<proteinExistence type="predicted"/>
<dbReference type="Gene3D" id="3.30.420.10">
    <property type="entry name" value="Ribonuclease H-like superfamily/Ribonuclease H"/>
    <property type="match status" value="1"/>
</dbReference>
<reference evidence="2 3" key="1">
    <citation type="submission" date="2016-07" db="EMBL/GenBank/DDBJ databases">
        <title>Pervasive Adenine N6-methylation of Active Genes in Fungi.</title>
        <authorList>
            <consortium name="DOE Joint Genome Institute"/>
            <person name="Mondo S.J."/>
            <person name="Dannebaum R.O."/>
            <person name="Kuo R.C."/>
            <person name="Labutti K."/>
            <person name="Haridas S."/>
            <person name="Kuo A."/>
            <person name="Salamov A."/>
            <person name="Ahrendt S.R."/>
            <person name="Lipzen A."/>
            <person name="Sullivan W."/>
            <person name="Andreopoulos W.B."/>
            <person name="Clum A."/>
            <person name="Lindquist E."/>
            <person name="Daum C."/>
            <person name="Ramamoorthy G.K."/>
            <person name="Gryganskyi A."/>
            <person name="Culley D."/>
            <person name="Magnuson J.K."/>
            <person name="James T.Y."/>
            <person name="O'Malley M.A."/>
            <person name="Stajich J.E."/>
            <person name="Spatafora J.W."/>
            <person name="Visel A."/>
            <person name="Grigoriev I.V."/>
        </authorList>
    </citation>
    <scope>NUCLEOTIDE SEQUENCE [LARGE SCALE GENOMIC DNA]</scope>
    <source>
        <strain evidence="2 3">JEL800</strain>
    </source>
</reference>
<feature type="domain" description="Integrase catalytic" evidence="1">
    <location>
        <begin position="133"/>
        <end position="247"/>
    </location>
</feature>
<dbReference type="PROSITE" id="PS50994">
    <property type="entry name" value="INTEGRASE"/>
    <property type="match status" value="1"/>
</dbReference>
<dbReference type="InterPro" id="IPR001584">
    <property type="entry name" value="Integrase_cat-core"/>
</dbReference>
<comment type="caution">
    <text evidence="2">The sequence shown here is derived from an EMBL/GenBank/DDBJ whole genome shotgun (WGS) entry which is preliminary data.</text>
</comment>
<keyword evidence="3" id="KW-1185">Reference proteome</keyword>
<dbReference type="InterPro" id="IPR036397">
    <property type="entry name" value="RNaseH_sf"/>
</dbReference>
<sequence length="247" mass="28087">MKSISNNPLDNHIVVATTKKVYGLHFLPTKESDQLTEPTSHYALLTAKLSTLKVSDLTSEQLERIATCRHHELQELLLRHRRLGHAAVSRIAYMQNKNTSTYLVPIKISTKDLNCEICHQSTANHNPVKGKPSQTYPVGQFWSFDTLSISLPHENKIPYLTGGIDQGSDMFFKYNHEHKDETLVNLMRILENAIEIHGHKPKFVRVDGELGSSHSFREYCKARGIDLQVTAQKHHHQTVKLSVHSKP</sequence>
<dbReference type="Proteomes" id="UP000193642">
    <property type="component" value="Unassembled WGS sequence"/>
</dbReference>
<organism evidence="2 3">
    <name type="scientific">Rhizoclosmatium globosum</name>
    <dbReference type="NCBI Taxonomy" id="329046"/>
    <lineage>
        <taxon>Eukaryota</taxon>
        <taxon>Fungi</taxon>
        <taxon>Fungi incertae sedis</taxon>
        <taxon>Chytridiomycota</taxon>
        <taxon>Chytridiomycota incertae sedis</taxon>
        <taxon>Chytridiomycetes</taxon>
        <taxon>Chytridiales</taxon>
        <taxon>Chytriomycetaceae</taxon>
        <taxon>Rhizoclosmatium</taxon>
    </lineage>
</organism>
<evidence type="ECO:0000313" key="2">
    <source>
        <dbReference type="EMBL" id="ORY34477.1"/>
    </source>
</evidence>
<name>A0A1Y2BIU4_9FUNG</name>
<dbReference type="InterPro" id="IPR012337">
    <property type="entry name" value="RNaseH-like_sf"/>
</dbReference>